<dbReference type="Proteomes" id="UP000215459">
    <property type="component" value="Unassembled WGS sequence"/>
</dbReference>
<dbReference type="EMBL" id="NOWF01000057">
    <property type="protein sequence ID" value="OYD06048.1"/>
    <property type="molecule type" value="Genomic_DNA"/>
</dbReference>
<dbReference type="InterPro" id="IPR013103">
    <property type="entry name" value="RVT_2"/>
</dbReference>
<dbReference type="AlphaFoldDB" id="A0A235B172"/>
<evidence type="ECO:0000313" key="2">
    <source>
        <dbReference type="EMBL" id="OYD06048.1"/>
    </source>
</evidence>
<keyword evidence="3" id="KW-1185">Reference proteome</keyword>
<organism evidence="2 3">
    <name type="scientific">Paludifilum halophilum</name>
    <dbReference type="NCBI Taxonomy" id="1642702"/>
    <lineage>
        <taxon>Bacteria</taxon>
        <taxon>Bacillati</taxon>
        <taxon>Bacillota</taxon>
        <taxon>Bacilli</taxon>
        <taxon>Bacillales</taxon>
        <taxon>Thermoactinomycetaceae</taxon>
        <taxon>Paludifilum</taxon>
    </lineage>
</organism>
<sequence length="28" mass="3521">MVYKLHKSLYGLKQAPRVWYERLHDYLI</sequence>
<proteinExistence type="predicted"/>
<reference evidence="2 3" key="1">
    <citation type="submission" date="2017-07" db="EMBL/GenBank/DDBJ databases">
        <title>The genome sequence of Paludifilum halophilum highlights mechanisms for microbial adaptation to high salt environemnts.</title>
        <authorList>
            <person name="Belbahri L."/>
        </authorList>
    </citation>
    <scope>NUCLEOTIDE SEQUENCE [LARGE SCALE GENOMIC DNA]</scope>
    <source>
        <strain evidence="2 3">DSM 102817</strain>
    </source>
</reference>
<feature type="domain" description="Reverse transcriptase Ty1/copia-type" evidence="1">
    <location>
        <begin position="2"/>
        <end position="27"/>
    </location>
</feature>
<dbReference type="Pfam" id="PF07727">
    <property type="entry name" value="RVT_2"/>
    <property type="match status" value="1"/>
</dbReference>
<name>A0A235B172_9BACL</name>
<comment type="caution">
    <text evidence="2">The sequence shown here is derived from an EMBL/GenBank/DDBJ whole genome shotgun (WGS) entry which is preliminary data.</text>
</comment>
<evidence type="ECO:0000313" key="3">
    <source>
        <dbReference type="Proteomes" id="UP000215459"/>
    </source>
</evidence>
<feature type="non-terminal residue" evidence="2">
    <location>
        <position position="28"/>
    </location>
</feature>
<evidence type="ECO:0000259" key="1">
    <source>
        <dbReference type="Pfam" id="PF07727"/>
    </source>
</evidence>
<protein>
    <recommendedName>
        <fullName evidence="1">Reverse transcriptase Ty1/copia-type domain-containing protein</fullName>
    </recommendedName>
</protein>
<accession>A0A235B172</accession>
<gene>
    <name evidence="2" type="ORF">CHM34_18385</name>
</gene>